<dbReference type="EMBL" id="JACWUS010000001">
    <property type="protein sequence ID" value="MBD2829084.1"/>
    <property type="molecule type" value="Genomic_DNA"/>
</dbReference>
<keyword evidence="2" id="KW-0472">Membrane</keyword>
<keyword evidence="2" id="KW-0812">Transmembrane</keyword>
<dbReference type="AlphaFoldDB" id="A0A927GNN4"/>
<feature type="transmembrane region" description="Helical" evidence="2">
    <location>
        <begin position="105"/>
        <end position="124"/>
    </location>
</feature>
<feature type="region of interest" description="Disordered" evidence="1">
    <location>
        <begin position="1"/>
        <end position="21"/>
    </location>
</feature>
<comment type="caution">
    <text evidence="4">The sequence shown here is derived from an EMBL/GenBank/DDBJ whole genome shotgun (WGS) entry which is preliminary data.</text>
</comment>
<proteinExistence type="predicted"/>
<evidence type="ECO:0000256" key="1">
    <source>
        <dbReference type="SAM" id="MobiDB-lite"/>
    </source>
</evidence>
<dbReference type="Pfam" id="PF19747">
    <property type="entry name" value="DUF6234"/>
    <property type="match status" value="1"/>
</dbReference>
<evidence type="ECO:0000259" key="3">
    <source>
        <dbReference type="Pfam" id="PF19747"/>
    </source>
</evidence>
<dbReference type="InterPro" id="IPR046201">
    <property type="entry name" value="DUF6234"/>
</dbReference>
<feature type="transmembrane region" description="Helical" evidence="2">
    <location>
        <begin position="27"/>
        <end position="50"/>
    </location>
</feature>
<evidence type="ECO:0000256" key="2">
    <source>
        <dbReference type="SAM" id="Phobius"/>
    </source>
</evidence>
<feature type="domain" description="DUF6234" evidence="3">
    <location>
        <begin position="22"/>
        <end position="152"/>
    </location>
</feature>
<name>A0A927GNN4_STRGL</name>
<gene>
    <name evidence="4" type="ORF">ID875_13525</name>
</gene>
<organism evidence="4">
    <name type="scientific">Streptomyces globisporus</name>
    <dbReference type="NCBI Taxonomy" id="1908"/>
    <lineage>
        <taxon>Bacteria</taxon>
        <taxon>Bacillati</taxon>
        <taxon>Actinomycetota</taxon>
        <taxon>Actinomycetes</taxon>
        <taxon>Kitasatosporales</taxon>
        <taxon>Streptomycetaceae</taxon>
        <taxon>Streptomyces</taxon>
    </lineage>
</organism>
<accession>A0A927GNN4</accession>
<feature type="region of interest" description="Disordered" evidence="1">
    <location>
        <begin position="129"/>
        <end position="157"/>
    </location>
</feature>
<keyword evidence="2" id="KW-1133">Transmembrane helix</keyword>
<evidence type="ECO:0000313" key="4">
    <source>
        <dbReference type="EMBL" id="MBD2829084.1"/>
    </source>
</evidence>
<feature type="transmembrane region" description="Helical" evidence="2">
    <location>
        <begin position="76"/>
        <end position="98"/>
    </location>
</feature>
<reference evidence="4" key="1">
    <citation type="journal article" date="2020" name="PLoS ONE">
        <title>Isolation and characterization of Streptomyces bacteriophages and Streptomyces strains encoding biosynthetic arsenals: Streptomyces strains and phages for antibiotic discovery.</title>
        <authorList>
            <person name="Montano E.T."/>
            <person name="Nideffer J.F."/>
            <person name="Brumage L."/>
            <person name="Erb M."/>
            <person name="Derman A.I."/>
            <person name="Davis J.P."/>
            <person name="Estrada E."/>
            <person name="Fu S."/>
            <person name="Le D."/>
            <person name="Vuppala A."/>
            <person name="Tran C."/>
            <person name="Luterstein E."/>
            <person name="Lakkaraju S."/>
            <person name="Panchagnula S."/>
            <person name="Ren C."/>
            <person name="Doan J."/>
            <person name="Tran S."/>
            <person name="Soriano J."/>
            <person name="Fujita Y."/>
            <person name="Gutala P."/>
            <person name="Fujii Q."/>
            <person name="Lee M."/>
            <person name="Bui A."/>
            <person name="Villarreal C."/>
            <person name="Shing S.R."/>
            <person name="Kim S."/>
            <person name="Freeman D."/>
            <person name="Racha V."/>
            <person name="Ho A."/>
            <person name="Kumar P."/>
            <person name="Falah K."/>
            <person name="Dawson T."/>
            <person name="Enustun E."/>
            <person name="Prichard A."/>
            <person name="Gomez A."/>
            <person name="Khanna K."/>
            <person name="Trigg S."/>
            <person name="Fernandez L."/>
            <person name="Pogliano K."/>
            <person name="Pogliano J."/>
        </authorList>
    </citation>
    <scope>NUCLEOTIDE SEQUENCE</scope>
    <source>
        <strain evidence="4">QF2</strain>
    </source>
</reference>
<sequence>MTDSAGRLPGRPGERSAARRPGRGADLLTGVLLVVAEAAAGALLVLWLVVRGMTRSHEAADGKLSAPPPADPGTDWTPIVAIGVFALVVACVAVALLLTGWHWSGGIQAVVAVALGVALLASVVQGSGRDAEEPAPVRNAPPCLSGGDSDECARSGG</sequence>
<protein>
    <recommendedName>
        <fullName evidence="3">DUF6234 domain-containing protein</fullName>
    </recommendedName>
</protein>